<reference evidence="1 2" key="1">
    <citation type="journal article" date="2018" name="Nat. Ecol. Evol.">
        <title>Pezizomycetes genomes reveal the molecular basis of ectomycorrhizal truffle lifestyle.</title>
        <authorList>
            <person name="Murat C."/>
            <person name="Payen T."/>
            <person name="Noel B."/>
            <person name="Kuo A."/>
            <person name="Morin E."/>
            <person name="Chen J."/>
            <person name="Kohler A."/>
            <person name="Krizsan K."/>
            <person name="Balestrini R."/>
            <person name="Da Silva C."/>
            <person name="Montanini B."/>
            <person name="Hainaut M."/>
            <person name="Levati E."/>
            <person name="Barry K.W."/>
            <person name="Belfiori B."/>
            <person name="Cichocki N."/>
            <person name="Clum A."/>
            <person name="Dockter R.B."/>
            <person name="Fauchery L."/>
            <person name="Guy J."/>
            <person name="Iotti M."/>
            <person name="Le Tacon F."/>
            <person name="Lindquist E.A."/>
            <person name="Lipzen A."/>
            <person name="Malagnac F."/>
            <person name="Mello A."/>
            <person name="Molinier V."/>
            <person name="Miyauchi S."/>
            <person name="Poulain J."/>
            <person name="Riccioni C."/>
            <person name="Rubini A."/>
            <person name="Sitrit Y."/>
            <person name="Splivallo R."/>
            <person name="Traeger S."/>
            <person name="Wang M."/>
            <person name="Zifcakova L."/>
            <person name="Wipf D."/>
            <person name="Zambonelli A."/>
            <person name="Paolocci F."/>
            <person name="Nowrousian M."/>
            <person name="Ottonello S."/>
            <person name="Baldrian P."/>
            <person name="Spatafora J.W."/>
            <person name="Henrissat B."/>
            <person name="Nagy L.G."/>
            <person name="Aury J.M."/>
            <person name="Wincker P."/>
            <person name="Grigoriev I.V."/>
            <person name="Bonfante P."/>
            <person name="Martin F.M."/>
        </authorList>
    </citation>
    <scope>NUCLEOTIDE SEQUENCE [LARGE SCALE GENOMIC DNA]</scope>
    <source>
        <strain evidence="1 2">RN42</strain>
    </source>
</reference>
<evidence type="ECO:0008006" key="3">
    <source>
        <dbReference type="Google" id="ProtNLM"/>
    </source>
</evidence>
<dbReference type="AlphaFoldDB" id="A0A3N4HG63"/>
<evidence type="ECO:0000313" key="1">
    <source>
        <dbReference type="EMBL" id="RPA72106.1"/>
    </source>
</evidence>
<evidence type="ECO:0000313" key="2">
    <source>
        <dbReference type="Proteomes" id="UP000275078"/>
    </source>
</evidence>
<protein>
    <recommendedName>
        <fullName evidence="3">BTB domain-containing protein</fullName>
    </recommendedName>
</protein>
<sequence>MSFNNRSYSAFRALTDLPELSGNTATTTTSQANTEDTMDLDLELEALLSRSLEEQEEEEEAAPTEALPTIAILFTVTGRLNPSIPQCIRILTILDRSKLTQASPFFARRVCLTSTTQPSQFPFEMEIYLQSKPTHVELRAFADYVCTGAYRPIRHYLGTDPFMIVNMMFYARVARIADQLELDGLNAVAVRDLHYCFTTLDGQRMELGYLRLLLDVVYGWVPDEYLDDPTEDTLRRLIAFHVEKQIVLYQRDTGWWRLLEVYPLFDIDLFDAAEARSSGVYDSDSDGILEELGTEA</sequence>
<gene>
    <name evidence="1" type="ORF">BJ508DRAFT_343562</name>
</gene>
<keyword evidence="2" id="KW-1185">Reference proteome</keyword>
<proteinExistence type="predicted"/>
<dbReference type="EMBL" id="ML119879">
    <property type="protein sequence ID" value="RPA72106.1"/>
    <property type="molecule type" value="Genomic_DNA"/>
</dbReference>
<accession>A0A3N4HG63</accession>
<name>A0A3N4HG63_ASCIM</name>
<organism evidence="1 2">
    <name type="scientific">Ascobolus immersus RN42</name>
    <dbReference type="NCBI Taxonomy" id="1160509"/>
    <lineage>
        <taxon>Eukaryota</taxon>
        <taxon>Fungi</taxon>
        <taxon>Dikarya</taxon>
        <taxon>Ascomycota</taxon>
        <taxon>Pezizomycotina</taxon>
        <taxon>Pezizomycetes</taxon>
        <taxon>Pezizales</taxon>
        <taxon>Ascobolaceae</taxon>
        <taxon>Ascobolus</taxon>
    </lineage>
</organism>
<dbReference type="Proteomes" id="UP000275078">
    <property type="component" value="Unassembled WGS sequence"/>
</dbReference>